<dbReference type="EMBL" id="NOWI01000001">
    <property type="protein sequence ID" value="RFT46862.1"/>
    <property type="molecule type" value="Genomic_DNA"/>
</dbReference>
<proteinExistence type="predicted"/>
<accession>A0A3E2DN99</accession>
<reference evidence="2 3" key="1">
    <citation type="submission" date="2017-07" db="EMBL/GenBank/DDBJ databases">
        <authorList>
            <person name="Sun Z.S."/>
            <person name="Albrecht U."/>
            <person name="Echele G."/>
            <person name="Lee C.C."/>
        </authorList>
    </citation>
    <scope>NUCLEOTIDE SEQUENCE [LARGE SCALE GENOMIC DNA]</scope>
    <source>
        <strain evidence="2 3">P16-029</strain>
    </source>
</reference>
<protein>
    <submittedName>
        <fullName evidence="2">Uncharacterized protein</fullName>
    </submittedName>
</protein>
<feature type="transmembrane region" description="Helical" evidence="1">
    <location>
        <begin position="41"/>
        <end position="61"/>
    </location>
</feature>
<evidence type="ECO:0000256" key="1">
    <source>
        <dbReference type="SAM" id="Phobius"/>
    </source>
</evidence>
<organism evidence="2 3">
    <name type="scientific">Cutibacterium avidum</name>
    <dbReference type="NCBI Taxonomy" id="33010"/>
    <lineage>
        <taxon>Bacteria</taxon>
        <taxon>Bacillati</taxon>
        <taxon>Actinomycetota</taxon>
        <taxon>Actinomycetes</taxon>
        <taxon>Propionibacteriales</taxon>
        <taxon>Propionibacteriaceae</taxon>
        <taxon>Cutibacterium</taxon>
    </lineage>
</organism>
<evidence type="ECO:0000313" key="2">
    <source>
        <dbReference type="EMBL" id="RFT46862.1"/>
    </source>
</evidence>
<dbReference type="Proteomes" id="UP000259211">
    <property type="component" value="Unassembled WGS sequence"/>
</dbReference>
<name>A0A3E2DN99_9ACTN</name>
<keyword evidence="1" id="KW-0812">Transmembrane</keyword>
<sequence>MGSVGERDNLLTTPFRWFLVPKPAPRETPGSSSRSLVMLDVIWLLGVVVLFLLLALCVKGVDAL</sequence>
<gene>
    <name evidence="2" type="ORF">CHT91_00600</name>
</gene>
<dbReference type="AlphaFoldDB" id="A0A3E2DN99"/>
<keyword evidence="1" id="KW-0472">Membrane</keyword>
<evidence type="ECO:0000313" key="3">
    <source>
        <dbReference type="Proteomes" id="UP000259211"/>
    </source>
</evidence>
<comment type="caution">
    <text evidence="2">The sequence shown here is derived from an EMBL/GenBank/DDBJ whole genome shotgun (WGS) entry which is preliminary data.</text>
</comment>
<keyword evidence="1" id="KW-1133">Transmembrane helix</keyword>